<keyword evidence="4" id="KW-1185">Reference proteome</keyword>
<name>A0A285LS89_9NOCA</name>
<evidence type="ECO:0000256" key="1">
    <source>
        <dbReference type="SAM" id="MobiDB-lite"/>
    </source>
</evidence>
<keyword evidence="2" id="KW-0812">Transmembrane</keyword>
<feature type="transmembrane region" description="Helical" evidence="2">
    <location>
        <begin position="37"/>
        <end position="59"/>
    </location>
</feature>
<organism evidence="3 4">
    <name type="scientific">Nocardia amikacinitolerans</name>
    <dbReference type="NCBI Taxonomy" id="756689"/>
    <lineage>
        <taxon>Bacteria</taxon>
        <taxon>Bacillati</taxon>
        <taxon>Actinomycetota</taxon>
        <taxon>Actinomycetes</taxon>
        <taxon>Mycobacteriales</taxon>
        <taxon>Nocardiaceae</taxon>
        <taxon>Nocardia</taxon>
    </lineage>
</organism>
<accession>A0A285LS89</accession>
<feature type="region of interest" description="Disordered" evidence="1">
    <location>
        <begin position="1"/>
        <end position="28"/>
    </location>
</feature>
<evidence type="ECO:0000256" key="2">
    <source>
        <dbReference type="SAM" id="Phobius"/>
    </source>
</evidence>
<dbReference type="STRING" id="1379680.GCA_001612615_05574"/>
<dbReference type="AlphaFoldDB" id="A0A285LS89"/>
<keyword evidence="2" id="KW-1133">Transmembrane helix</keyword>
<protein>
    <submittedName>
        <fullName evidence="3">Uncharacterized protein</fullName>
    </submittedName>
</protein>
<dbReference type="Proteomes" id="UP000219565">
    <property type="component" value="Unassembled WGS sequence"/>
</dbReference>
<dbReference type="EMBL" id="OBEG01000005">
    <property type="protein sequence ID" value="SNY87769.1"/>
    <property type="molecule type" value="Genomic_DNA"/>
</dbReference>
<evidence type="ECO:0000313" key="4">
    <source>
        <dbReference type="Proteomes" id="UP000219565"/>
    </source>
</evidence>
<gene>
    <name evidence="3" type="ORF">SAMN04244553_4723</name>
</gene>
<keyword evidence="2" id="KW-0472">Membrane</keyword>
<feature type="transmembrane region" description="Helical" evidence="2">
    <location>
        <begin position="65"/>
        <end position="87"/>
    </location>
</feature>
<sequence length="93" mass="10094">MAITEAHQFYGREVTNPSAPPPSGDSPRRSGDWLLKLALALFAIGLLAIIAIFLTPILTDGQPGLWLYLLAMLAPVGFLCALVFALWSGRRSR</sequence>
<reference evidence="3 4" key="1">
    <citation type="submission" date="2017-09" db="EMBL/GenBank/DDBJ databases">
        <authorList>
            <person name="Ehlers B."/>
            <person name="Leendertz F.H."/>
        </authorList>
    </citation>
    <scope>NUCLEOTIDE SEQUENCE [LARGE SCALE GENOMIC DNA]</scope>
    <source>
        <strain evidence="3 4">DSM 45537</strain>
    </source>
</reference>
<proteinExistence type="predicted"/>
<evidence type="ECO:0000313" key="3">
    <source>
        <dbReference type="EMBL" id="SNY87769.1"/>
    </source>
</evidence>